<dbReference type="Proteomes" id="UP000775213">
    <property type="component" value="Unassembled WGS sequence"/>
</dbReference>
<sequence>MKLVKWFPYLNLTVESPIIPIWVSSPNLHQVSFPNLHPCLFSPRILNGLGVLFGRPLYIDNETVVASRPLVAWVLIELDITKHYLDYVWINLNSLGYVQSVVMENLPISTITVKLWAMIKRNVVF</sequence>
<gene>
    <name evidence="1" type="ORF">IEQ34_005938</name>
</gene>
<organism evidence="1 2">
    <name type="scientific">Dendrobium chrysotoxum</name>
    <name type="common">Orchid</name>
    <dbReference type="NCBI Taxonomy" id="161865"/>
    <lineage>
        <taxon>Eukaryota</taxon>
        <taxon>Viridiplantae</taxon>
        <taxon>Streptophyta</taxon>
        <taxon>Embryophyta</taxon>
        <taxon>Tracheophyta</taxon>
        <taxon>Spermatophyta</taxon>
        <taxon>Magnoliopsida</taxon>
        <taxon>Liliopsida</taxon>
        <taxon>Asparagales</taxon>
        <taxon>Orchidaceae</taxon>
        <taxon>Epidendroideae</taxon>
        <taxon>Malaxideae</taxon>
        <taxon>Dendrobiinae</taxon>
        <taxon>Dendrobium</taxon>
    </lineage>
</organism>
<proteinExistence type="predicted"/>
<name>A0AAV7HCH9_DENCH</name>
<accession>A0AAV7HCH9</accession>
<protein>
    <recommendedName>
        <fullName evidence="3">DUF4283 domain-containing protein</fullName>
    </recommendedName>
</protein>
<dbReference type="AlphaFoldDB" id="A0AAV7HCH9"/>
<dbReference type="InterPro" id="IPR040256">
    <property type="entry name" value="At4g02000-like"/>
</dbReference>
<comment type="caution">
    <text evidence="1">The sequence shown here is derived from an EMBL/GenBank/DDBJ whole genome shotgun (WGS) entry which is preliminary data.</text>
</comment>
<evidence type="ECO:0008006" key="3">
    <source>
        <dbReference type="Google" id="ProtNLM"/>
    </source>
</evidence>
<dbReference type="EMBL" id="JAGFBR010000006">
    <property type="protein sequence ID" value="KAH0465835.1"/>
    <property type="molecule type" value="Genomic_DNA"/>
</dbReference>
<dbReference type="PANTHER" id="PTHR31286:SF179">
    <property type="entry name" value="RNASE H TYPE-1 DOMAIN-CONTAINING PROTEIN"/>
    <property type="match status" value="1"/>
</dbReference>
<dbReference type="PANTHER" id="PTHR31286">
    <property type="entry name" value="GLYCINE-RICH CELL WALL STRUCTURAL PROTEIN 1.8-LIKE"/>
    <property type="match status" value="1"/>
</dbReference>
<reference evidence="1 2" key="1">
    <citation type="journal article" date="2021" name="Hortic Res">
        <title>Chromosome-scale assembly of the Dendrobium chrysotoxum genome enhances the understanding of orchid evolution.</title>
        <authorList>
            <person name="Zhang Y."/>
            <person name="Zhang G.Q."/>
            <person name="Zhang D."/>
            <person name="Liu X.D."/>
            <person name="Xu X.Y."/>
            <person name="Sun W.H."/>
            <person name="Yu X."/>
            <person name="Zhu X."/>
            <person name="Wang Z.W."/>
            <person name="Zhao X."/>
            <person name="Zhong W.Y."/>
            <person name="Chen H."/>
            <person name="Yin W.L."/>
            <person name="Huang T."/>
            <person name="Niu S.C."/>
            <person name="Liu Z.J."/>
        </authorList>
    </citation>
    <scope>NUCLEOTIDE SEQUENCE [LARGE SCALE GENOMIC DNA]</scope>
    <source>
        <strain evidence="1">Lindl</strain>
    </source>
</reference>
<evidence type="ECO:0000313" key="1">
    <source>
        <dbReference type="EMBL" id="KAH0465835.1"/>
    </source>
</evidence>
<evidence type="ECO:0000313" key="2">
    <source>
        <dbReference type="Proteomes" id="UP000775213"/>
    </source>
</evidence>
<keyword evidence="2" id="KW-1185">Reference proteome</keyword>